<name>A0A653D8T0_CALMS</name>
<dbReference type="InterPro" id="IPR024096">
    <property type="entry name" value="NO_sig/Golgi_transp_ligand-bd"/>
</dbReference>
<dbReference type="Pfam" id="PF07700">
    <property type="entry name" value="HNOB"/>
    <property type="match status" value="1"/>
</dbReference>
<evidence type="ECO:0000259" key="4">
    <source>
        <dbReference type="Pfam" id="PF07700"/>
    </source>
</evidence>
<dbReference type="AlphaFoldDB" id="A0A653D8T0"/>
<keyword evidence="2" id="KW-0479">Metal-binding</keyword>
<evidence type="ECO:0000313" key="5">
    <source>
        <dbReference type="EMBL" id="VEN55961.1"/>
    </source>
</evidence>
<keyword evidence="2" id="KW-0349">Heme</keyword>
<dbReference type="PANTHER" id="PTHR45655">
    <property type="entry name" value="GUANYLATE CYCLASE SOLUBLE SUBUNIT BETA-2"/>
    <property type="match status" value="1"/>
</dbReference>
<dbReference type="Gene3D" id="3.90.1520.10">
    <property type="entry name" value="H-NOX domain"/>
    <property type="match status" value="1"/>
</dbReference>
<dbReference type="OrthoDB" id="6127067at2759"/>
<dbReference type="SUPFAM" id="SSF111126">
    <property type="entry name" value="Ligand-binding domain in the NO signalling and Golgi transport"/>
    <property type="match status" value="1"/>
</dbReference>
<dbReference type="InterPro" id="IPR038158">
    <property type="entry name" value="H-NOX_domain_sf"/>
</dbReference>
<dbReference type="Proteomes" id="UP000410492">
    <property type="component" value="Unassembled WGS sequence"/>
</dbReference>
<dbReference type="GO" id="GO:0008074">
    <property type="term" value="C:guanylate cyclase complex, soluble"/>
    <property type="evidence" value="ECO:0007669"/>
    <property type="project" value="TreeGrafter"/>
</dbReference>
<keyword evidence="3" id="KW-0408">Iron</keyword>
<dbReference type="EMBL" id="CAACVG010010497">
    <property type="protein sequence ID" value="VEN55961.1"/>
    <property type="molecule type" value="Genomic_DNA"/>
</dbReference>
<dbReference type="InterPro" id="IPR011644">
    <property type="entry name" value="Heme_NO-bd"/>
</dbReference>
<dbReference type="GO" id="GO:0004383">
    <property type="term" value="F:guanylate cyclase activity"/>
    <property type="evidence" value="ECO:0007669"/>
    <property type="project" value="TreeGrafter"/>
</dbReference>
<dbReference type="GO" id="GO:0020037">
    <property type="term" value="F:heme binding"/>
    <property type="evidence" value="ECO:0007669"/>
    <property type="project" value="InterPro"/>
</dbReference>
<dbReference type="GO" id="GO:0070482">
    <property type="term" value="P:response to oxygen levels"/>
    <property type="evidence" value="ECO:0007669"/>
    <property type="project" value="TreeGrafter"/>
</dbReference>
<evidence type="ECO:0000256" key="3">
    <source>
        <dbReference type="ARBA" id="ARBA00023004"/>
    </source>
</evidence>
<evidence type="ECO:0000256" key="2">
    <source>
        <dbReference type="ARBA" id="ARBA00022617"/>
    </source>
</evidence>
<accession>A0A653D8T0</accession>
<proteinExistence type="predicted"/>
<keyword evidence="6" id="KW-1185">Reference proteome</keyword>
<feature type="domain" description="Heme NO-binding" evidence="4">
    <location>
        <begin position="2"/>
        <end position="76"/>
    </location>
</feature>
<protein>
    <recommendedName>
        <fullName evidence="4">Heme NO-binding domain-containing protein</fullName>
    </recommendedName>
</protein>
<dbReference type="GO" id="GO:0019934">
    <property type="term" value="P:cGMP-mediated signaling"/>
    <property type="evidence" value="ECO:0007669"/>
    <property type="project" value="TreeGrafter"/>
</dbReference>
<sequence>MYGFVNYALELLVIKSFGEQTWEVIKKNAEVQMEGQFLVRQIYDDELTYNLIAAAVEVLILTTIRPRNPCQYNTGAVWQNIFRILSRFGLRQDSPGPWCYS</sequence>
<gene>
    <name evidence="5" type="ORF">CALMAC_LOCUS14993</name>
</gene>
<comment type="cofactor">
    <cofactor evidence="1">
        <name>heme</name>
        <dbReference type="ChEBI" id="CHEBI:30413"/>
    </cofactor>
</comment>
<dbReference type="PANTHER" id="PTHR45655:SF2">
    <property type="entry name" value="GUANYLATE CYCLASE SOLUBLE SUBUNIT BETA-1"/>
    <property type="match status" value="1"/>
</dbReference>
<reference evidence="5 6" key="1">
    <citation type="submission" date="2019-01" db="EMBL/GenBank/DDBJ databases">
        <authorList>
            <person name="Sayadi A."/>
        </authorList>
    </citation>
    <scope>NUCLEOTIDE SEQUENCE [LARGE SCALE GENOMIC DNA]</scope>
</reference>
<evidence type="ECO:0000256" key="1">
    <source>
        <dbReference type="ARBA" id="ARBA00001971"/>
    </source>
</evidence>
<organism evidence="5 6">
    <name type="scientific">Callosobruchus maculatus</name>
    <name type="common">Southern cowpea weevil</name>
    <name type="synonym">Pulse bruchid</name>
    <dbReference type="NCBI Taxonomy" id="64391"/>
    <lineage>
        <taxon>Eukaryota</taxon>
        <taxon>Metazoa</taxon>
        <taxon>Ecdysozoa</taxon>
        <taxon>Arthropoda</taxon>
        <taxon>Hexapoda</taxon>
        <taxon>Insecta</taxon>
        <taxon>Pterygota</taxon>
        <taxon>Neoptera</taxon>
        <taxon>Endopterygota</taxon>
        <taxon>Coleoptera</taxon>
        <taxon>Polyphaga</taxon>
        <taxon>Cucujiformia</taxon>
        <taxon>Chrysomeloidea</taxon>
        <taxon>Chrysomelidae</taxon>
        <taxon>Bruchinae</taxon>
        <taxon>Bruchini</taxon>
        <taxon>Callosobruchus</taxon>
    </lineage>
</organism>
<evidence type="ECO:0000313" key="6">
    <source>
        <dbReference type="Proteomes" id="UP000410492"/>
    </source>
</evidence>